<reference evidence="2 3" key="1">
    <citation type="submission" date="2023-05" db="EMBL/GenBank/DDBJ databases">
        <title>B98-5 Cell Line De Novo Hybrid Assembly: An Optical Mapping Approach.</title>
        <authorList>
            <person name="Kananen K."/>
            <person name="Auerbach J.A."/>
            <person name="Kautto E."/>
            <person name="Blachly J.S."/>
        </authorList>
    </citation>
    <scope>NUCLEOTIDE SEQUENCE [LARGE SCALE GENOMIC DNA]</scope>
    <source>
        <strain evidence="2">B95-8</strain>
        <tissue evidence="2">Cell line</tissue>
    </source>
</reference>
<dbReference type="Proteomes" id="UP001266305">
    <property type="component" value="Unassembled WGS sequence"/>
</dbReference>
<feature type="region of interest" description="Disordered" evidence="1">
    <location>
        <begin position="1"/>
        <end position="83"/>
    </location>
</feature>
<protein>
    <submittedName>
        <fullName evidence="2">Uncharacterized protein</fullName>
    </submittedName>
</protein>
<feature type="compositionally biased region" description="Basic and acidic residues" evidence="1">
    <location>
        <begin position="17"/>
        <end position="27"/>
    </location>
</feature>
<accession>A0ABQ9USA2</accession>
<gene>
    <name evidence="2" type="ORF">P7K49_021008</name>
</gene>
<dbReference type="EMBL" id="JASSZA010000010">
    <property type="protein sequence ID" value="KAK2099660.1"/>
    <property type="molecule type" value="Genomic_DNA"/>
</dbReference>
<feature type="non-terminal residue" evidence="2">
    <location>
        <position position="83"/>
    </location>
</feature>
<comment type="caution">
    <text evidence="2">The sequence shown here is derived from an EMBL/GenBank/DDBJ whole genome shotgun (WGS) entry which is preliminary data.</text>
</comment>
<proteinExistence type="predicted"/>
<organism evidence="2 3">
    <name type="scientific">Saguinus oedipus</name>
    <name type="common">Cotton-top tamarin</name>
    <name type="synonym">Oedipomidas oedipus</name>
    <dbReference type="NCBI Taxonomy" id="9490"/>
    <lineage>
        <taxon>Eukaryota</taxon>
        <taxon>Metazoa</taxon>
        <taxon>Chordata</taxon>
        <taxon>Craniata</taxon>
        <taxon>Vertebrata</taxon>
        <taxon>Euteleostomi</taxon>
        <taxon>Mammalia</taxon>
        <taxon>Eutheria</taxon>
        <taxon>Euarchontoglires</taxon>
        <taxon>Primates</taxon>
        <taxon>Haplorrhini</taxon>
        <taxon>Platyrrhini</taxon>
        <taxon>Cebidae</taxon>
        <taxon>Callitrichinae</taxon>
        <taxon>Saguinus</taxon>
    </lineage>
</organism>
<name>A0ABQ9USA2_SAGOE</name>
<evidence type="ECO:0000256" key="1">
    <source>
        <dbReference type="SAM" id="MobiDB-lite"/>
    </source>
</evidence>
<keyword evidence="3" id="KW-1185">Reference proteome</keyword>
<sequence length="83" mass="8685">MPESCARRWRPRGLHPRGPDAGHRTRDSNPGPSSPSFRHPKASPGPAPPRRVFPGTPAQSRVPGCQGTHPAPNRSGAAGSAPP</sequence>
<evidence type="ECO:0000313" key="2">
    <source>
        <dbReference type="EMBL" id="KAK2099660.1"/>
    </source>
</evidence>
<evidence type="ECO:0000313" key="3">
    <source>
        <dbReference type="Proteomes" id="UP001266305"/>
    </source>
</evidence>